<dbReference type="AlphaFoldDB" id="A0A1V9FQM0"/>
<dbReference type="RefSeq" id="WP_081152833.1">
    <property type="nucleotide sequence ID" value="NZ_LVYD01000060.1"/>
</dbReference>
<accession>A0A1V9FQM0</accession>
<evidence type="ECO:0000256" key="4">
    <source>
        <dbReference type="ARBA" id="ARBA00023295"/>
    </source>
</evidence>
<dbReference type="Gene3D" id="2.60.40.10">
    <property type="entry name" value="Immunoglobulins"/>
    <property type="match status" value="1"/>
</dbReference>
<evidence type="ECO:0000313" key="7">
    <source>
        <dbReference type="EMBL" id="OQP60630.1"/>
    </source>
</evidence>
<name>A0A1V9FQM0_9BACT</name>
<evidence type="ECO:0000256" key="1">
    <source>
        <dbReference type="ARBA" id="ARBA00022729"/>
    </source>
</evidence>
<comment type="similarity">
    <text evidence="6">Belongs to the glycosyl hydrolase 74 family.</text>
</comment>
<dbReference type="EMBL" id="LVYD01000060">
    <property type="protein sequence ID" value="OQP60630.1"/>
    <property type="molecule type" value="Genomic_DNA"/>
</dbReference>
<dbReference type="InterPro" id="IPR013783">
    <property type="entry name" value="Ig-like_fold"/>
</dbReference>
<reference evidence="7 8" key="1">
    <citation type="submission" date="2016-03" db="EMBL/GenBank/DDBJ databases">
        <title>Niastella vici sp. nov., isolated from farmland soil.</title>
        <authorList>
            <person name="Chen L."/>
            <person name="Wang D."/>
            <person name="Yang S."/>
            <person name="Wang G."/>
        </authorList>
    </citation>
    <scope>NUCLEOTIDE SEQUENCE [LARGE SCALE GENOMIC DNA]</scope>
    <source>
        <strain evidence="7 8">DJ57</strain>
    </source>
</reference>
<keyword evidence="8" id="KW-1185">Reference proteome</keyword>
<dbReference type="SUPFAM" id="SSF110296">
    <property type="entry name" value="Oligoxyloglucan reducing end-specific cellobiohydrolase"/>
    <property type="match status" value="2"/>
</dbReference>
<keyword evidence="5" id="KW-0624">Polysaccharide degradation</keyword>
<keyword evidence="3" id="KW-0119">Carbohydrate metabolism</keyword>
<dbReference type="GO" id="GO:0010411">
    <property type="term" value="P:xyloglucan metabolic process"/>
    <property type="evidence" value="ECO:0007669"/>
    <property type="project" value="TreeGrafter"/>
</dbReference>
<comment type="caution">
    <text evidence="7">The sequence shown here is derived from an EMBL/GenBank/DDBJ whole genome shotgun (WGS) entry which is preliminary data.</text>
</comment>
<keyword evidence="2" id="KW-0378">Hydrolase</keyword>
<dbReference type="InterPro" id="IPR015943">
    <property type="entry name" value="WD40/YVTN_repeat-like_dom_sf"/>
</dbReference>
<evidence type="ECO:0000256" key="3">
    <source>
        <dbReference type="ARBA" id="ARBA00023277"/>
    </source>
</evidence>
<evidence type="ECO:0000256" key="2">
    <source>
        <dbReference type="ARBA" id="ARBA00022801"/>
    </source>
</evidence>
<gene>
    <name evidence="7" type="ORF">A3860_32985</name>
</gene>
<keyword evidence="4" id="KW-0326">Glycosidase</keyword>
<dbReference type="PANTHER" id="PTHR43739:SF2">
    <property type="entry name" value="OLIGOXYLOGLUCAN-REDUCING END-SPECIFIC XYLOGLUCANASE-RELATED"/>
    <property type="match status" value="1"/>
</dbReference>
<evidence type="ECO:0000256" key="5">
    <source>
        <dbReference type="ARBA" id="ARBA00023326"/>
    </source>
</evidence>
<keyword evidence="1" id="KW-0732">Signal</keyword>
<evidence type="ECO:0000256" key="6">
    <source>
        <dbReference type="ARBA" id="ARBA00037986"/>
    </source>
</evidence>
<dbReference type="OrthoDB" id="9757947at2"/>
<dbReference type="PANTHER" id="PTHR43739">
    <property type="entry name" value="XYLOGLUCANASE (EUROFUNG)"/>
    <property type="match status" value="1"/>
</dbReference>
<dbReference type="Proteomes" id="UP000192796">
    <property type="component" value="Unassembled WGS sequence"/>
</dbReference>
<dbReference type="GO" id="GO:0000272">
    <property type="term" value="P:polysaccharide catabolic process"/>
    <property type="evidence" value="ECO:0007669"/>
    <property type="project" value="UniProtKB-KW"/>
</dbReference>
<dbReference type="GO" id="GO:0016798">
    <property type="term" value="F:hydrolase activity, acting on glycosyl bonds"/>
    <property type="evidence" value="ECO:0007669"/>
    <property type="project" value="UniProtKB-KW"/>
</dbReference>
<dbReference type="Gene3D" id="2.130.10.10">
    <property type="entry name" value="YVTN repeat-like/Quinoprotein amine dehydrogenase"/>
    <property type="match status" value="2"/>
</dbReference>
<sequence length="908" mass="96920">MTKSNNFSPFYCRPRFIVVFLLILFCFSQTNLIAQTFGNVALGGGGFVSGIISHKTSGDIYCRTDVGGAYRWDAVNSKWIPLLDWTSEDQTTYQGVEALALDPQNANNLYLLAGTSYFNGGKTAILKSTDKGNTFTEVVVTSQFTAHGNGMGRSNGERLAVDPNNSNILFCGTRANGLWKSTNGGSSWTLAWNGVTTTTNGNGICFVVFDPSSVSGGVTQTIYIGVSRTGGNNIYKSTDGGSTFNAIQPDNSFMPHRAVLSSDNSTLYVTMADAEGPSNGSNGRVYKLATANGTWTNITPNGNNYPYSGISVDPANSNRIIAATTNVWSNNQFGNTWADFIYFSTDGGSTWTSKLTPTSTLNNNGIGWIAGRGIHWAGSIDFDPLNTAKVRVISGNGVFTCDDINASTTSWKFDVKGMEETVVLDAISIPGGNFISAVGDQYGAVYSDIYAYPAQVHTPTVTSNNGIAYAANNINKVVRVTDKLYYSTDQGATWTQAASTNGGGYGKVALSADGNTILHCPGGGSTTYYSTNNGGSWTSTGVTNVQDAHPIADYVNTNKFYIYSPNSGQLLVSTNKGVSFTSSASNPGQWGSGRARAVPDNEGNVWVALNGSGLKYTTNNGTSWTTVSNVTYCGAVGFGKTATGATYPTVYIWGTVGGVKGMFRSTDQGASWTRINDDAHEWGGPGNGNFVMGDMNVFGRVYMSTVGRGLVAIESDLSALPLQFTHVSVSQRPVSQKVYADVKWQTNADAAITGYAVERSLDAVHWQEVYNTTANGQNNYTYSEDVTALSGTIHYRIREINKSGYGSYSSVLTLRLSAITRTTISVRPNPVINKVINLYLNSQAKQQVVVRVVNGFGQTLYTSAVVPVEAGENVINIPAAQFPRSNICFAEVLNAASGSKIATIKVIF</sequence>
<dbReference type="InterPro" id="IPR052025">
    <property type="entry name" value="Xyloglucanase_GH74"/>
</dbReference>
<dbReference type="CDD" id="cd15482">
    <property type="entry name" value="Sialidase_non-viral"/>
    <property type="match status" value="1"/>
</dbReference>
<protein>
    <submittedName>
        <fullName evidence="7">Secretion protein</fullName>
    </submittedName>
</protein>
<proteinExistence type="inferred from homology"/>
<evidence type="ECO:0000313" key="8">
    <source>
        <dbReference type="Proteomes" id="UP000192796"/>
    </source>
</evidence>
<dbReference type="STRING" id="1703345.A3860_32985"/>
<organism evidence="7 8">
    <name type="scientific">Niastella vici</name>
    <dbReference type="NCBI Taxonomy" id="1703345"/>
    <lineage>
        <taxon>Bacteria</taxon>
        <taxon>Pseudomonadati</taxon>
        <taxon>Bacteroidota</taxon>
        <taxon>Chitinophagia</taxon>
        <taxon>Chitinophagales</taxon>
        <taxon>Chitinophagaceae</taxon>
        <taxon>Niastella</taxon>
    </lineage>
</organism>